<dbReference type="Pfam" id="PF07947">
    <property type="entry name" value="YhhN"/>
    <property type="match status" value="1"/>
</dbReference>
<reference evidence="10 11" key="1">
    <citation type="submission" date="2021-04" db="EMBL/GenBank/DDBJ databases">
        <authorList>
            <person name="De Guttry C."/>
            <person name="Zahm M."/>
            <person name="Klopp C."/>
            <person name="Cabau C."/>
            <person name="Louis A."/>
            <person name="Berthelot C."/>
            <person name="Parey E."/>
            <person name="Roest Crollius H."/>
            <person name="Montfort J."/>
            <person name="Robinson-Rechavi M."/>
            <person name="Bucao C."/>
            <person name="Bouchez O."/>
            <person name="Gislard M."/>
            <person name="Lluch J."/>
            <person name="Milhes M."/>
            <person name="Lampietro C."/>
            <person name="Lopez Roques C."/>
            <person name="Donnadieu C."/>
            <person name="Braasch I."/>
            <person name="Desvignes T."/>
            <person name="Postlethwait J."/>
            <person name="Bobe J."/>
            <person name="Wedekind C."/>
            <person name="Guiguen Y."/>
        </authorList>
    </citation>
    <scope>NUCLEOTIDE SEQUENCE [LARGE SCALE GENOMIC DNA]</scope>
    <source>
        <strain evidence="10">Cs_M1</strain>
        <tissue evidence="10">Blood</tissue>
    </source>
</reference>
<keyword evidence="5 9" id="KW-0472">Membrane</keyword>
<feature type="non-terminal residue" evidence="10">
    <location>
        <position position="1"/>
    </location>
</feature>
<comment type="catalytic activity">
    <reaction evidence="8">
        <text>a 1-O-(1Z-alkenyl)-sn-glycero-3-phosphocholine + H2O = a 2,3-saturated aldehyde + sn-glycerol 3-phosphocholine</text>
        <dbReference type="Rhea" id="RHEA:22544"/>
        <dbReference type="ChEBI" id="CHEBI:15377"/>
        <dbReference type="ChEBI" id="CHEBI:16870"/>
        <dbReference type="ChEBI" id="CHEBI:73359"/>
        <dbReference type="ChEBI" id="CHEBI:77287"/>
        <dbReference type="EC" id="3.3.2.2"/>
    </reaction>
</comment>
<feature type="transmembrane region" description="Helical" evidence="9">
    <location>
        <begin position="219"/>
        <end position="239"/>
    </location>
</feature>
<accession>A0AAN8LK72</accession>
<proteinExistence type="inferred from homology"/>
<dbReference type="EMBL" id="JAGTTL010000015">
    <property type="protein sequence ID" value="KAK6312398.1"/>
    <property type="molecule type" value="Genomic_DNA"/>
</dbReference>
<sequence>RHQETGDTLRRTDPEWSGGWEREREVQRKIETHEILWKEAGLRKGNSPDTYRPWFCVVKEMDILETAAYDRRQRRNTYCVLFLSLSPFFLAIAAYFYLWIPDSSPSVLAAAIKAAPVISLALLVLSYKGGRSLLGVAGGLIFSAGGDYCLIWPELFLHGMASFALAHLLYSLTFLSTRYSSLSPSSSLSYFFYLLLWLLGGGIYAYIFPFLQKTPDAAALTPGVGVYVALIVLMATLAVRTRRPLIMMGSLIFMTSDLTLALQTFKVTEPLEHGRHIVMTTYYLAQLLIAVGDIKAVEGGDEFAKWKKS</sequence>
<evidence type="ECO:0000256" key="6">
    <source>
        <dbReference type="ARBA" id="ARBA00035673"/>
    </source>
</evidence>
<protein>
    <recommendedName>
        <fullName evidence="6">lysoplasmalogenase</fullName>
        <ecNumber evidence="6">3.3.2.2</ecNumber>
    </recommendedName>
</protein>
<evidence type="ECO:0000256" key="1">
    <source>
        <dbReference type="ARBA" id="ARBA00004141"/>
    </source>
</evidence>
<dbReference type="GO" id="GO:0016020">
    <property type="term" value="C:membrane"/>
    <property type="evidence" value="ECO:0007669"/>
    <property type="project" value="UniProtKB-SubCell"/>
</dbReference>
<comment type="subcellular location">
    <subcellularLocation>
        <location evidence="1">Membrane</location>
        <topology evidence="1">Multi-pass membrane protein</topology>
    </subcellularLocation>
</comment>
<evidence type="ECO:0000256" key="8">
    <source>
        <dbReference type="ARBA" id="ARBA00049560"/>
    </source>
</evidence>
<evidence type="ECO:0000313" key="11">
    <source>
        <dbReference type="Proteomes" id="UP001356427"/>
    </source>
</evidence>
<comment type="catalytic activity">
    <reaction evidence="7">
        <text>a 1-O-(1Z-alkenyl)-sn-glycero-3-phosphoethanolamine + H2O = a 2,3-saturated aldehyde + sn-glycero-3-phosphoethanolamine</text>
        <dbReference type="Rhea" id="RHEA:16905"/>
        <dbReference type="ChEBI" id="CHEBI:15377"/>
        <dbReference type="ChEBI" id="CHEBI:73359"/>
        <dbReference type="ChEBI" id="CHEBI:77288"/>
        <dbReference type="ChEBI" id="CHEBI:143890"/>
        <dbReference type="EC" id="3.3.2.2"/>
    </reaction>
</comment>
<dbReference type="InterPro" id="IPR012506">
    <property type="entry name" value="TMEM86B-like"/>
</dbReference>
<dbReference type="PANTHER" id="PTHR31885:SF11">
    <property type="entry name" value="TRANSMEMBRANE PROTEIN 86B"/>
    <property type="match status" value="1"/>
</dbReference>
<dbReference type="PANTHER" id="PTHR31885">
    <property type="entry name" value="GH04784P"/>
    <property type="match status" value="1"/>
</dbReference>
<feature type="transmembrane region" description="Helical" evidence="9">
    <location>
        <begin position="132"/>
        <end position="153"/>
    </location>
</feature>
<evidence type="ECO:0000256" key="7">
    <source>
        <dbReference type="ARBA" id="ARBA00049458"/>
    </source>
</evidence>
<evidence type="ECO:0000256" key="2">
    <source>
        <dbReference type="ARBA" id="ARBA00007375"/>
    </source>
</evidence>
<dbReference type="EC" id="3.3.2.2" evidence="6"/>
<feature type="transmembrane region" description="Helical" evidence="9">
    <location>
        <begin position="188"/>
        <end position="207"/>
    </location>
</feature>
<feature type="transmembrane region" description="Helical" evidence="9">
    <location>
        <begin position="78"/>
        <end position="100"/>
    </location>
</feature>
<dbReference type="AlphaFoldDB" id="A0AAN8LK72"/>
<evidence type="ECO:0000256" key="5">
    <source>
        <dbReference type="ARBA" id="ARBA00023136"/>
    </source>
</evidence>
<gene>
    <name evidence="10" type="ORF">J4Q44_G00180620</name>
</gene>
<name>A0AAN8LK72_9TELE</name>
<feature type="transmembrane region" description="Helical" evidence="9">
    <location>
        <begin position="106"/>
        <end position="125"/>
    </location>
</feature>
<organism evidence="10 11">
    <name type="scientific">Coregonus suidteri</name>
    <dbReference type="NCBI Taxonomy" id="861788"/>
    <lineage>
        <taxon>Eukaryota</taxon>
        <taxon>Metazoa</taxon>
        <taxon>Chordata</taxon>
        <taxon>Craniata</taxon>
        <taxon>Vertebrata</taxon>
        <taxon>Euteleostomi</taxon>
        <taxon>Actinopterygii</taxon>
        <taxon>Neopterygii</taxon>
        <taxon>Teleostei</taxon>
        <taxon>Protacanthopterygii</taxon>
        <taxon>Salmoniformes</taxon>
        <taxon>Salmonidae</taxon>
        <taxon>Coregoninae</taxon>
        <taxon>Coregonus</taxon>
    </lineage>
</organism>
<evidence type="ECO:0000256" key="4">
    <source>
        <dbReference type="ARBA" id="ARBA00022989"/>
    </source>
</evidence>
<keyword evidence="11" id="KW-1185">Reference proteome</keyword>
<comment type="similarity">
    <text evidence="2">Belongs to the TMEM86 family.</text>
</comment>
<evidence type="ECO:0000313" key="10">
    <source>
        <dbReference type="EMBL" id="KAK6312398.1"/>
    </source>
</evidence>
<keyword evidence="3 9" id="KW-0812">Transmembrane</keyword>
<dbReference type="GO" id="GO:0047408">
    <property type="term" value="F:alkenylglycerophosphocholine hydrolase activity"/>
    <property type="evidence" value="ECO:0007669"/>
    <property type="project" value="UniProtKB-EC"/>
</dbReference>
<evidence type="ECO:0000256" key="3">
    <source>
        <dbReference type="ARBA" id="ARBA00022692"/>
    </source>
</evidence>
<dbReference type="Proteomes" id="UP001356427">
    <property type="component" value="Unassembled WGS sequence"/>
</dbReference>
<keyword evidence="4 9" id="KW-1133">Transmembrane helix</keyword>
<comment type="caution">
    <text evidence="10">The sequence shown here is derived from an EMBL/GenBank/DDBJ whole genome shotgun (WGS) entry which is preliminary data.</text>
</comment>
<feature type="transmembrane region" description="Helical" evidence="9">
    <location>
        <begin position="159"/>
        <end position="176"/>
    </location>
</feature>
<evidence type="ECO:0000256" key="9">
    <source>
        <dbReference type="SAM" id="Phobius"/>
    </source>
</evidence>